<evidence type="ECO:0000313" key="1">
    <source>
        <dbReference type="EMBL" id="CAG6494312.1"/>
    </source>
</evidence>
<name>A0A8D8CJ09_CULPI</name>
<reference evidence="1" key="1">
    <citation type="submission" date="2021-05" db="EMBL/GenBank/DDBJ databases">
        <authorList>
            <person name="Alioto T."/>
            <person name="Alioto T."/>
            <person name="Gomez Garrido J."/>
        </authorList>
    </citation>
    <scope>NUCLEOTIDE SEQUENCE</scope>
</reference>
<sequence>MLNDVIHARIRNRISPQRQLAQTLQTFANQQRNRVRVVLRTAKRELLQGGTFPEQRFEHFQGHVGVLIDLQGANVSQRFDVRGLEVQRTTVQDDAAKQRRKVEKRPETVYVNVPQVEFRQARAAPLVEMDILKDFSVQLKVLQVRHKFQKVSREGISDV</sequence>
<protein>
    <submittedName>
        <fullName evidence="1">(northern house mosquito) hypothetical protein</fullName>
    </submittedName>
</protein>
<organism evidence="1">
    <name type="scientific">Culex pipiens</name>
    <name type="common">House mosquito</name>
    <dbReference type="NCBI Taxonomy" id="7175"/>
    <lineage>
        <taxon>Eukaryota</taxon>
        <taxon>Metazoa</taxon>
        <taxon>Ecdysozoa</taxon>
        <taxon>Arthropoda</taxon>
        <taxon>Hexapoda</taxon>
        <taxon>Insecta</taxon>
        <taxon>Pterygota</taxon>
        <taxon>Neoptera</taxon>
        <taxon>Endopterygota</taxon>
        <taxon>Diptera</taxon>
        <taxon>Nematocera</taxon>
        <taxon>Culicoidea</taxon>
        <taxon>Culicidae</taxon>
        <taxon>Culicinae</taxon>
        <taxon>Culicini</taxon>
        <taxon>Culex</taxon>
        <taxon>Culex</taxon>
    </lineage>
</organism>
<dbReference type="AlphaFoldDB" id="A0A8D8CJ09"/>
<proteinExistence type="predicted"/>
<dbReference type="EMBL" id="HBUE01125041">
    <property type="protein sequence ID" value="CAG6494312.1"/>
    <property type="molecule type" value="Transcribed_RNA"/>
</dbReference>
<accession>A0A8D8CJ09</accession>